<dbReference type="InterPro" id="IPR000563">
    <property type="entry name" value="Flag_FliH"/>
</dbReference>
<evidence type="ECO:0000256" key="9">
    <source>
        <dbReference type="ARBA" id="ARBA00023225"/>
    </source>
</evidence>
<protein>
    <recommendedName>
        <fullName evidence="4">Flagellar assembly protein FliH</fullName>
    </recommendedName>
</protein>
<name>A0A7U6GIN3_9GAMM</name>
<dbReference type="KEGG" id="tbn:TBH_C1385"/>
<gene>
    <name evidence="11" type="ORF">TBH_C1385</name>
</gene>
<evidence type="ECO:0000313" key="11">
    <source>
        <dbReference type="EMBL" id="BAO44308.1"/>
    </source>
</evidence>
<keyword evidence="11" id="KW-0966">Cell projection</keyword>
<evidence type="ECO:0000256" key="1">
    <source>
        <dbReference type="ARBA" id="ARBA00003041"/>
    </source>
</evidence>
<dbReference type="Proteomes" id="UP000031631">
    <property type="component" value="Chromosome"/>
</dbReference>
<keyword evidence="8" id="KW-0653">Protein transport</keyword>
<evidence type="ECO:0000256" key="6">
    <source>
        <dbReference type="ARBA" id="ARBA00022490"/>
    </source>
</evidence>
<dbReference type="GO" id="GO:0044781">
    <property type="term" value="P:bacterial-type flagellum organization"/>
    <property type="evidence" value="ECO:0007669"/>
    <property type="project" value="UniProtKB-KW"/>
</dbReference>
<dbReference type="PRINTS" id="PR01003">
    <property type="entry name" value="FLGFLIH"/>
</dbReference>
<organism evidence="11 12">
    <name type="scientific">Thiolapillus brandeum</name>
    <dbReference type="NCBI Taxonomy" id="1076588"/>
    <lineage>
        <taxon>Bacteria</taxon>
        <taxon>Pseudomonadati</taxon>
        <taxon>Pseudomonadota</taxon>
        <taxon>Gammaproteobacteria</taxon>
        <taxon>Chromatiales</taxon>
        <taxon>Sedimenticolaceae</taxon>
        <taxon>Thiolapillus</taxon>
    </lineage>
</organism>
<evidence type="ECO:0000256" key="3">
    <source>
        <dbReference type="ARBA" id="ARBA00006602"/>
    </source>
</evidence>
<keyword evidence="12" id="KW-1185">Reference proteome</keyword>
<reference evidence="11 12" key="1">
    <citation type="journal article" date="2014" name="PLoS ONE">
        <title>Physiological and genomic features of a novel sulfur-oxidizing gammaproteobacterium belonging to a previously uncultivated symbiotic lineage isolated from a hydrothermal vent.</title>
        <authorList>
            <person name="Nunoura T."/>
            <person name="Takaki Y."/>
            <person name="Kazama H."/>
            <person name="Kakuta J."/>
            <person name="Shimamura S."/>
            <person name="Makita H."/>
            <person name="Hirai M."/>
            <person name="Miyazaki M."/>
            <person name="Takai K."/>
        </authorList>
    </citation>
    <scope>NUCLEOTIDE SEQUENCE [LARGE SCALE GENOMIC DNA]</scope>
    <source>
        <strain evidence="11 12">Hiromi1</strain>
    </source>
</reference>
<evidence type="ECO:0000259" key="10">
    <source>
        <dbReference type="Pfam" id="PF02108"/>
    </source>
</evidence>
<evidence type="ECO:0000256" key="7">
    <source>
        <dbReference type="ARBA" id="ARBA00022795"/>
    </source>
</evidence>
<keyword evidence="5" id="KW-0813">Transport</keyword>
<dbReference type="GO" id="GO:0015031">
    <property type="term" value="P:protein transport"/>
    <property type="evidence" value="ECO:0007669"/>
    <property type="project" value="UniProtKB-KW"/>
</dbReference>
<comment type="subcellular location">
    <subcellularLocation>
        <location evidence="2">Cytoplasm</location>
    </subcellularLocation>
</comment>
<dbReference type="Pfam" id="PF02108">
    <property type="entry name" value="FliH"/>
    <property type="match status" value="1"/>
</dbReference>
<evidence type="ECO:0000313" key="12">
    <source>
        <dbReference type="Proteomes" id="UP000031631"/>
    </source>
</evidence>
<dbReference type="AlphaFoldDB" id="A0A7U6GIN3"/>
<dbReference type="EMBL" id="AP012273">
    <property type="protein sequence ID" value="BAO44308.1"/>
    <property type="molecule type" value="Genomic_DNA"/>
</dbReference>
<comment type="similarity">
    <text evidence="3">Belongs to the FliH family.</text>
</comment>
<keyword evidence="6" id="KW-0963">Cytoplasm</keyword>
<evidence type="ECO:0000256" key="8">
    <source>
        <dbReference type="ARBA" id="ARBA00022927"/>
    </source>
</evidence>
<dbReference type="GO" id="GO:0003774">
    <property type="term" value="F:cytoskeletal motor activity"/>
    <property type="evidence" value="ECO:0007669"/>
    <property type="project" value="InterPro"/>
</dbReference>
<keyword evidence="9" id="KW-1006">Bacterial flagellum protein export</keyword>
<comment type="function">
    <text evidence="1">Needed for flagellar regrowth and assembly.</text>
</comment>
<proteinExistence type="inferred from homology"/>
<dbReference type="GO" id="GO:0009288">
    <property type="term" value="C:bacterial-type flagellum"/>
    <property type="evidence" value="ECO:0007669"/>
    <property type="project" value="InterPro"/>
</dbReference>
<accession>A0A7U6GIN3</accession>
<feature type="domain" description="Flagellar assembly protein FliH/Type III secretion system HrpE" evidence="10">
    <location>
        <begin position="73"/>
        <end position="198"/>
    </location>
</feature>
<keyword evidence="11" id="KW-0282">Flagellum</keyword>
<keyword evidence="11" id="KW-0969">Cilium</keyword>
<evidence type="ECO:0000256" key="5">
    <source>
        <dbReference type="ARBA" id="ARBA00022448"/>
    </source>
</evidence>
<dbReference type="SUPFAM" id="SSF160527">
    <property type="entry name" value="V-type ATPase subunit E-like"/>
    <property type="match status" value="1"/>
</dbReference>
<dbReference type="RefSeq" id="WP_052469960.1">
    <property type="nucleotide sequence ID" value="NZ_AP012273.1"/>
</dbReference>
<dbReference type="InterPro" id="IPR051472">
    <property type="entry name" value="T3SS_Stator/FliH"/>
</dbReference>
<evidence type="ECO:0000256" key="4">
    <source>
        <dbReference type="ARBA" id="ARBA00016507"/>
    </source>
</evidence>
<keyword evidence="7" id="KW-1005">Bacterial flagellum biogenesis</keyword>
<dbReference type="InterPro" id="IPR018035">
    <property type="entry name" value="Flagellar_FliH/T3SS_HrpE"/>
</dbReference>
<evidence type="ECO:0000256" key="2">
    <source>
        <dbReference type="ARBA" id="ARBA00004496"/>
    </source>
</evidence>
<sequence length="212" mass="23149">MNLSNQKTFGNAVRAWQAPSLTSGEDAGSHDEKVVLPTADQIEALQNAAHEEGFARGYQEGLAAAQEKIQTRVDHLDSLLDCLGRPLAQLSSQVEEELVLLALAIAKQLVRREFKVDPAHIIGVIRTAVAQLPVCNNRVVIELHPEDASLVREMLNLDEEAEASWRINEVPTLTRGGCRIDNGESHIDATVETRINQVAASLFGGERAVDDE</sequence>
<dbReference type="PANTHER" id="PTHR34982">
    <property type="entry name" value="YOP PROTEINS TRANSLOCATION PROTEIN L"/>
    <property type="match status" value="1"/>
</dbReference>
<dbReference type="GO" id="GO:0071973">
    <property type="term" value="P:bacterial-type flagellum-dependent cell motility"/>
    <property type="evidence" value="ECO:0007669"/>
    <property type="project" value="InterPro"/>
</dbReference>
<dbReference type="PANTHER" id="PTHR34982:SF1">
    <property type="entry name" value="FLAGELLAR ASSEMBLY PROTEIN FLIH"/>
    <property type="match status" value="1"/>
</dbReference>
<dbReference type="GO" id="GO:0005829">
    <property type="term" value="C:cytosol"/>
    <property type="evidence" value="ECO:0007669"/>
    <property type="project" value="TreeGrafter"/>
</dbReference>